<organism evidence="1 2">
    <name type="scientific">Panagrolaimus sp. PS1159</name>
    <dbReference type="NCBI Taxonomy" id="55785"/>
    <lineage>
        <taxon>Eukaryota</taxon>
        <taxon>Metazoa</taxon>
        <taxon>Ecdysozoa</taxon>
        <taxon>Nematoda</taxon>
        <taxon>Chromadorea</taxon>
        <taxon>Rhabditida</taxon>
        <taxon>Tylenchina</taxon>
        <taxon>Panagrolaimomorpha</taxon>
        <taxon>Panagrolaimoidea</taxon>
        <taxon>Panagrolaimidae</taxon>
        <taxon>Panagrolaimus</taxon>
    </lineage>
</organism>
<protein>
    <submittedName>
        <fullName evidence="2">Uncharacterized protein</fullName>
    </submittedName>
</protein>
<dbReference type="Proteomes" id="UP000887580">
    <property type="component" value="Unplaced"/>
</dbReference>
<accession>A0AC35GCR6</accession>
<dbReference type="WBParaSite" id="PS1159_v2.g3713.t1">
    <property type="protein sequence ID" value="PS1159_v2.g3713.t1"/>
    <property type="gene ID" value="PS1159_v2.g3713"/>
</dbReference>
<proteinExistence type="predicted"/>
<sequence length="1662" mass="188025">MSDNRLVKLGSLLESKNRTIRNEAASVIGQIPFTNVHLLPTLRKFLHNNLWDTRVSASDALAKVLQAMSSATTTTKEQIFDIECGQKLQNINVKQIIEHYRPLLCSEGEEMNTRGIKVSKHEQRTQIDQHLNMESKIYGSTAFLQDTDIDATLYQPPADISNSSDRIELKTELEITEVDAEEEIDQSFCQLIGWIIQDIADQKWQTRHGGFLACHKVISYSFERLSSGWIEAISQRIIEVLALDRFVDFATGSNSVAPVRETAAQCLCVLLCKLPLKSVLTNAIIKHLRDFLQIDNEKQWQCRQTSLIVLKYYFAAIEPNENFYQLVYDVLERMNDQNDEVVSAAIVSLASLFSNSKLEDKKRRELANFVMTSVWQKLKQPECLRQLRDGVDSVLTDLIGIVDVYAQVEPDTNLSDSEFRTFVDLLDPRLILRTLRILKCLLISLSKPITISNETFYQLLKMLYRCCLFTSPSEGSELLEFALVILMKLVEVFSDRFGSLEALHNTVGYWIGCLMADDKKAEIDVFALCVNGPTSSQTNPTELICGNEICSITENERPKIILERKIILARFLSPIIDALYRSGMIIRDQPVYISIQLIFLPYLRSTVLSQRLGAALMLNCWARMFRRQALRNDLQIPLIFPESVVSEAITALNSQAEVFNDVIISVQNLATECDEFTKYCRRNGAKDDEMPDSAAAEELEGYTKSAYEACIKYCKPQNVNLVNARFEYISMLIKSTKATIRINANRVNALIGSALFYFNHTPPKLTPMIRPLMESAENEDQIKMAEETLFDSIPLMLLVTSNRDPCPHTKIVKQICSGLTVSQNYTPSISAWNEEKDSTTVITLLKLDPDEKLPRAKNSEMILNACFSQLGTDVLTICKELEKYLSLDVDENDLEATVLNVEVVRTVFSQWQKFPSLEQALKLSALLKHSNPAIRFRICRCILEFAKINLFETMNLFYNEISKFIGNIDCDSSRAGAVEILLQLSGLEDKLVGATSLLAPMAFSAISDKIETIRETAASAFRKMDEHSYISSYSPSLTTKYRQNLNFLNVLSSPSSLPLLTKSDIPLLKHDVDLRSYQYEGITWMMFLHKFGLNGILADDMGLGKTLQTLCLLSKVHNDKNLQDNENSENWSLIVCPKTLVNHWCNEWKKYFPSEEPLRRTQELGIGFKNYSPIVVASYEELRHQQALRTKRWRYVILDEGHCIRNHTTQLFDVVSNLFSKHRLILSGTPVQNSPADLWALFRFLMPGYLSTRASFHQKYIKPMLTCRNPKATEIQTREGEEALSLLHRQILPFLLRRLKTDVLNELPEKVVQDCLCQLTDIQKLMYAAIVDKCSLVRDKDKEKDEFSLSALHTLISLRKLVDHPLLIAEVLQKLNLRDSFDVRKKANQSYELSGKLIALKEILEECQIGKDKSSDQSDPLQDGVEVPSINSHRALIFCQWRASVDLLANYFDNGELGTGISYLRLDGTVPPGDRQAVVDQFNQDESIDLMLLTTHIGGVGLNLTGADVVIFLDHDWNPTKDLQAIDRAHRLGQKKTVNVYRLITQGSIEEKIMRLQKFKSDTADVLVGADNRSIGSMATDELLELFSLEEGDSKVAASASNGSSELEGPKSKRRKTAASSAAAGIPGAGGGGEKWCVEDLWDNSQYEEQHSISQFLRKSNL</sequence>
<name>A0AC35GCR6_9BILA</name>
<reference evidence="2" key="1">
    <citation type="submission" date="2022-11" db="UniProtKB">
        <authorList>
            <consortium name="WormBaseParasite"/>
        </authorList>
    </citation>
    <scope>IDENTIFICATION</scope>
</reference>
<evidence type="ECO:0000313" key="1">
    <source>
        <dbReference type="Proteomes" id="UP000887580"/>
    </source>
</evidence>
<evidence type="ECO:0000313" key="2">
    <source>
        <dbReference type="WBParaSite" id="PS1159_v2.g3713.t1"/>
    </source>
</evidence>